<evidence type="ECO:0000256" key="2">
    <source>
        <dbReference type="ARBA" id="ARBA00022679"/>
    </source>
</evidence>
<evidence type="ECO:0000256" key="11">
    <source>
        <dbReference type="ARBA" id="ARBA00075328"/>
    </source>
</evidence>
<comment type="function">
    <text evidence="6">Catalyzes the adenylation by ATP of the carboxyl group of the C-terminal glycine of sulfur carrier protein MoaD.</text>
</comment>
<dbReference type="PANTHER" id="PTHR10953:SF102">
    <property type="entry name" value="ADENYLYLTRANSFERASE AND SULFURTRANSFERASE MOCS3"/>
    <property type="match status" value="1"/>
</dbReference>
<dbReference type="CDD" id="cd00757">
    <property type="entry name" value="ThiF_MoeB_HesA_family"/>
    <property type="match status" value="1"/>
</dbReference>
<dbReference type="GO" id="GO:0005524">
    <property type="term" value="F:ATP binding"/>
    <property type="evidence" value="ECO:0007669"/>
    <property type="project" value="UniProtKB-KW"/>
</dbReference>
<evidence type="ECO:0000313" key="15">
    <source>
        <dbReference type="Proteomes" id="UP000220034"/>
    </source>
</evidence>
<feature type="domain" description="THIF-type NAD/FAD binding fold" evidence="13">
    <location>
        <begin position="11"/>
        <end position="246"/>
    </location>
</feature>
<evidence type="ECO:0000256" key="6">
    <source>
        <dbReference type="ARBA" id="ARBA00055169"/>
    </source>
</evidence>
<evidence type="ECO:0000256" key="3">
    <source>
        <dbReference type="ARBA" id="ARBA00022741"/>
    </source>
</evidence>
<dbReference type="GO" id="GO:0008146">
    <property type="term" value="F:sulfotransferase activity"/>
    <property type="evidence" value="ECO:0007669"/>
    <property type="project" value="TreeGrafter"/>
</dbReference>
<evidence type="ECO:0000256" key="4">
    <source>
        <dbReference type="ARBA" id="ARBA00022840"/>
    </source>
</evidence>
<evidence type="ECO:0000259" key="13">
    <source>
        <dbReference type="Pfam" id="PF00899"/>
    </source>
</evidence>
<dbReference type="SUPFAM" id="SSF69572">
    <property type="entry name" value="Activating enzymes of the ubiquitin-like proteins"/>
    <property type="match status" value="1"/>
</dbReference>
<dbReference type="InterPro" id="IPR000594">
    <property type="entry name" value="ThiF_NAD_FAD-bd"/>
</dbReference>
<dbReference type="EC" id="2.7.7.80" evidence="8"/>
<dbReference type="EMBL" id="OCTN01000001">
    <property type="protein sequence ID" value="SOH92601.1"/>
    <property type="molecule type" value="Genomic_DNA"/>
</dbReference>
<keyword evidence="3" id="KW-0547">Nucleotide-binding</keyword>
<dbReference type="NCBIfam" id="NF004281">
    <property type="entry name" value="PRK05690.1"/>
    <property type="match status" value="1"/>
</dbReference>
<evidence type="ECO:0000256" key="1">
    <source>
        <dbReference type="ARBA" id="ARBA00009919"/>
    </source>
</evidence>
<evidence type="ECO:0000256" key="5">
    <source>
        <dbReference type="ARBA" id="ARBA00052218"/>
    </source>
</evidence>
<evidence type="ECO:0000256" key="8">
    <source>
        <dbReference type="ARBA" id="ARBA00066884"/>
    </source>
</evidence>
<dbReference type="FunFam" id="3.40.50.720:FF:000033">
    <property type="entry name" value="Adenylyltransferase and sulfurtransferase MOCS3"/>
    <property type="match status" value="1"/>
</dbReference>
<dbReference type="InterPro" id="IPR035985">
    <property type="entry name" value="Ubiquitin-activating_enz"/>
</dbReference>
<dbReference type="Proteomes" id="UP000220034">
    <property type="component" value="Unassembled WGS sequence"/>
</dbReference>
<accession>A0A2C9CM55</accession>
<evidence type="ECO:0000256" key="10">
    <source>
        <dbReference type="ARBA" id="ARBA00075110"/>
    </source>
</evidence>
<evidence type="ECO:0000256" key="9">
    <source>
        <dbReference type="ARBA" id="ARBA00073635"/>
    </source>
</evidence>
<dbReference type="GO" id="GO:0008641">
    <property type="term" value="F:ubiquitin-like modifier activating enzyme activity"/>
    <property type="evidence" value="ECO:0007669"/>
    <property type="project" value="InterPro"/>
</dbReference>
<dbReference type="PANTHER" id="PTHR10953">
    <property type="entry name" value="UBIQUITIN-ACTIVATING ENZYME E1"/>
    <property type="match status" value="1"/>
</dbReference>
<keyword evidence="2 14" id="KW-0808">Transferase</keyword>
<keyword evidence="15" id="KW-1185">Reference proteome</keyword>
<dbReference type="Gene3D" id="3.40.50.720">
    <property type="entry name" value="NAD(P)-binding Rossmann-like Domain"/>
    <property type="match status" value="1"/>
</dbReference>
<dbReference type="GO" id="GO:0005829">
    <property type="term" value="C:cytosol"/>
    <property type="evidence" value="ECO:0007669"/>
    <property type="project" value="TreeGrafter"/>
</dbReference>
<reference evidence="15" key="1">
    <citation type="submission" date="2017-09" db="EMBL/GenBank/DDBJ databases">
        <authorList>
            <person name="Varghese N."/>
            <person name="Submissions S."/>
        </authorList>
    </citation>
    <scope>NUCLEOTIDE SEQUENCE [LARGE SCALE GENOMIC DNA]</scope>
    <source>
        <strain evidence="15">C7</strain>
    </source>
</reference>
<gene>
    <name evidence="14" type="ORF">SAMN06273572_101449</name>
</gene>
<proteinExistence type="inferred from homology"/>
<dbReference type="OrthoDB" id="9804286at2"/>
<evidence type="ECO:0000313" key="14">
    <source>
        <dbReference type="EMBL" id="SOH92601.1"/>
    </source>
</evidence>
<dbReference type="Pfam" id="PF00899">
    <property type="entry name" value="ThiF"/>
    <property type="match status" value="1"/>
</dbReference>
<name>A0A2C9CM55_9RHOB</name>
<dbReference type="AlphaFoldDB" id="A0A2C9CM55"/>
<dbReference type="InterPro" id="IPR045886">
    <property type="entry name" value="ThiF/MoeB/HesA"/>
</dbReference>
<sequence>MTLTPDELDRYARHIVLREIGGAGQMKLSAARVLLVGAGGLGAPASMYLAAAGVGTIGIVDDDHVSLSNLQRQIVHDTASINTPKVESAARSLHRINPNIAVEGHAERLTAETGPELIDGYDLILDGSDSFETRYLVNALCVAAGKPLISAAMTQWEGQISLYHPAAGAPCYACVFPQVPADGLALSCAEAGIVGALGGIMGSMMAMEAIKHITGAGQTLSGALMLYDALYADSRRIAISRNPACSICA</sequence>
<dbReference type="GO" id="GO:0061605">
    <property type="term" value="F:molybdopterin-synthase adenylyltransferase activity"/>
    <property type="evidence" value="ECO:0007669"/>
    <property type="project" value="UniProtKB-EC"/>
</dbReference>
<dbReference type="RefSeq" id="WP_097928172.1">
    <property type="nucleotide sequence ID" value="NZ_OCTN01000001.1"/>
</dbReference>
<keyword evidence="14" id="KW-0548">Nucleotidyltransferase</keyword>
<keyword evidence="4" id="KW-0067">ATP-binding</keyword>
<dbReference type="GO" id="GO:0004792">
    <property type="term" value="F:thiosulfate-cyanide sulfurtransferase activity"/>
    <property type="evidence" value="ECO:0007669"/>
    <property type="project" value="TreeGrafter"/>
</dbReference>
<organism evidence="14 15">
    <name type="scientific">Pontivivens marinum</name>
    <dbReference type="NCBI Taxonomy" id="1690039"/>
    <lineage>
        <taxon>Bacteria</taxon>
        <taxon>Pseudomonadati</taxon>
        <taxon>Pseudomonadota</taxon>
        <taxon>Alphaproteobacteria</taxon>
        <taxon>Rhodobacterales</taxon>
        <taxon>Paracoccaceae</taxon>
        <taxon>Pontivivens</taxon>
    </lineage>
</organism>
<protein>
    <recommendedName>
        <fullName evidence="9">Molybdopterin-synthase adenylyltransferase</fullName>
        <ecNumber evidence="8">2.7.7.80</ecNumber>
    </recommendedName>
    <alternativeName>
        <fullName evidence="12">MoaD protein adenylase</fullName>
    </alternativeName>
    <alternativeName>
        <fullName evidence="10">Molybdopterin-converting factor subunit 1 adenylase</fullName>
    </alternativeName>
    <alternativeName>
        <fullName evidence="11">Sulfur carrier protein MoaD adenylyltransferase</fullName>
    </alternativeName>
</protein>
<comment type="similarity">
    <text evidence="1">Belongs to the HesA/MoeB/ThiF family.</text>
</comment>
<comment type="catalytic activity">
    <reaction evidence="5">
        <text>[molybdopterin-synthase sulfur-carrier protein]-C-terminal Gly-Gly + ATP + H(+) = [molybdopterin-synthase sulfur-carrier protein]-C-terminal Gly-Gly-AMP + diphosphate</text>
        <dbReference type="Rhea" id="RHEA:43616"/>
        <dbReference type="Rhea" id="RHEA-COMP:12159"/>
        <dbReference type="Rhea" id="RHEA-COMP:12202"/>
        <dbReference type="ChEBI" id="CHEBI:15378"/>
        <dbReference type="ChEBI" id="CHEBI:30616"/>
        <dbReference type="ChEBI" id="CHEBI:33019"/>
        <dbReference type="ChEBI" id="CHEBI:90618"/>
        <dbReference type="ChEBI" id="CHEBI:90778"/>
        <dbReference type="EC" id="2.7.7.80"/>
    </reaction>
</comment>
<comment type="subunit">
    <text evidence="7">Homodimer. Forms a stable heterotetrameric complex of 2 MoeB and 2 MoaD during adenylation of MoaD.</text>
</comment>
<evidence type="ECO:0000256" key="7">
    <source>
        <dbReference type="ARBA" id="ARBA00063809"/>
    </source>
</evidence>
<evidence type="ECO:0000256" key="12">
    <source>
        <dbReference type="ARBA" id="ARBA00078531"/>
    </source>
</evidence>